<keyword evidence="10" id="KW-1133">Transmembrane helix</keyword>
<dbReference type="InterPro" id="IPR041805">
    <property type="entry name" value="ASMase/PPN1_MPP"/>
</dbReference>
<dbReference type="Gene3D" id="3.60.21.10">
    <property type="match status" value="1"/>
</dbReference>
<dbReference type="InterPro" id="IPR004843">
    <property type="entry name" value="Calcineurin-like_PHP"/>
</dbReference>
<dbReference type="InParanoid" id="B7Q3K0"/>
<dbReference type="EMBL" id="DS850231">
    <property type="protein sequence ID" value="EEC13422.1"/>
    <property type="molecule type" value="Genomic_DNA"/>
</dbReference>
<dbReference type="Pfam" id="PF00149">
    <property type="entry name" value="Metallophos"/>
    <property type="match status" value="1"/>
</dbReference>
<dbReference type="Pfam" id="PF19272">
    <property type="entry name" value="ASMase_C"/>
    <property type="match status" value="1"/>
</dbReference>
<name>B7Q3K0_IXOSC</name>
<evidence type="ECO:0000256" key="4">
    <source>
        <dbReference type="ARBA" id="ARBA00022525"/>
    </source>
</evidence>
<feature type="domain" description="Calcineurin-like phosphoesterase" evidence="11">
    <location>
        <begin position="23"/>
        <end position="278"/>
    </location>
</feature>
<dbReference type="CDD" id="cd00842">
    <property type="entry name" value="MPP_ASMase"/>
    <property type="match status" value="1"/>
</dbReference>
<dbReference type="HOGENOM" id="CLU_014743_0_2_1"/>
<evidence type="ECO:0000256" key="7">
    <source>
        <dbReference type="ARBA" id="ARBA00022801"/>
    </source>
</evidence>
<dbReference type="Proteomes" id="UP000001555">
    <property type="component" value="Unassembled WGS sequence"/>
</dbReference>
<dbReference type="OrthoDB" id="6337601at2759"/>
<keyword evidence="8" id="KW-0862">Zinc</keyword>
<gene>
    <name evidence="14" type="primary">8035376</name>
    <name evidence="13" type="ORF">IscW_ISCW009684</name>
</gene>
<evidence type="ECO:0000256" key="5">
    <source>
        <dbReference type="ARBA" id="ARBA00022723"/>
    </source>
</evidence>
<evidence type="ECO:0000259" key="11">
    <source>
        <dbReference type="Pfam" id="PF00149"/>
    </source>
</evidence>
<keyword evidence="15" id="KW-1185">Reference proteome</keyword>
<feature type="domain" description="Sphingomyelin phosphodiesterase C-terminal" evidence="12">
    <location>
        <begin position="292"/>
        <end position="434"/>
    </location>
</feature>
<keyword evidence="6" id="KW-0732">Signal</keyword>
<dbReference type="EC" id="3.1.4.12" evidence="13"/>
<evidence type="ECO:0000256" key="1">
    <source>
        <dbReference type="ARBA" id="ARBA00001947"/>
    </source>
</evidence>
<evidence type="ECO:0000313" key="14">
    <source>
        <dbReference type="EnsemblMetazoa" id="ISCW009684-PA"/>
    </source>
</evidence>
<keyword evidence="4" id="KW-0964">Secreted</keyword>
<dbReference type="FunCoup" id="B7Q3K0">
    <property type="interactions" value="1"/>
</dbReference>
<comment type="cofactor">
    <cofactor evidence="1">
        <name>Zn(2+)</name>
        <dbReference type="ChEBI" id="CHEBI:29105"/>
    </cofactor>
</comment>
<evidence type="ECO:0000256" key="3">
    <source>
        <dbReference type="ARBA" id="ARBA00008234"/>
    </source>
</evidence>
<dbReference type="GO" id="GO:0008081">
    <property type="term" value="F:phosphoric diester hydrolase activity"/>
    <property type="evidence" value="ECO:0000318"/>
    <property type="project" value="GO_Central"/>
</dbReference>
<evidence type="ECO:0000256" key="10">
    <source>
        <dbReference type="SAM" id="Phobius"/>
    </source>
</evidence>
<dbReference type="InterPro" id="IPR045473">
    <property type="entry name" value="ASM_C"/>
</dbReference>
<dbReference type="VEuPathDB" id="VectorBase:ISCI009684"/>
<evidence type="ECO:0000256" key="8">
    <source>
        <dbReference type="ARBA" id="ARBA00022833"/>
    </source>
</evidence>
<keyword evidence="9" id="KW-0325">Glycoprotein</keyword>
<dbReference type="EnsemblMetazoa" id="ISCW009684-RA">
    <property type="protein sequence ID" value="ISCW009684-PA"/>
    <property type="gene ID" value="ISCW009684"/>
</dbReference>
<dbReference type="VEuPathDB" id="VectorBase:ISCP_024449"/>
<sequence>MVIATIVLVPAMMSDSPVDVGFFWHVSDLHYDKDYATNGTRDAMCHYSPNQTEHDDIGPYGDSRCDAPKLLIESAFSAMRDIQPEPDYVLWTGDNLPHLPDIPWSEVYSQTRWLGEVLSRSFPNSPIVPTLGNHDCSPPNDMRPDNMSKFLSEADFKSLLPSSAWGTFEKAGYYSWTVSGTLRLVCLNTVLWFTGNLAPVVNGSDEQLAWLHMQLQQAQELGEKVYISGHVAPGFNTRVFASDVAVTELFRDDINEMYQDLISNFSDTVAGQFFGHLHGNSFVLISDADGQTVNSAQVTASVTPWTPTVLDHWSVSVPTQPMVRLYKYDRHSARLLDYTVYYIDLDRANLRSQNHTTWGALYTLTTQYGVPDASTASMVVIAERLRSDSLFLDMYIKLGTAFKDVHPCDSFCRRVQLCATLAARAVYHAACLQLDQGNESQKPRISILVAILIGVLGLVFIGVFIVILLRYQRGRIVWSPS</sequence>
<dbReference type="PANTHER" id="PTHR10340">
    <property type="entry name" value="SPHINGOMYELIN PHOSPHODIESTERASE"/>
    <property type="match status" value="1"/>
</dbReference>
<dbReference type="AlphaFoldDB" id="B7Q3K0"/>
<evidence type="ECO:0000256" key="6">
    <source>
        <dbReference type="ARBA" id="ARBA00022729"/>
    </source>
</evidence>
<comment type="subcellular location">
    <subcellularLocation>
        <location evidence="2">Secreted</location>
    </subcellularLocation>
</comment>
<evidence type="ECO:0000259" key="12">
    <source>
        <dbReference type="Pfam" id="PF19272"/>
    </source>
</evidence>
<keyword evidence="5" id="KW-0479">Metal-binding</keyword>
<evidence type="ECO:0000313" key="13">
    <source>
        <dbReference type="EMBL" id="EEC13422.1"/>
    </source>
</evidence>
<reference evidence="13 15" key="1">
    <citation type="submission" date="2008-03" db="EMBL/GenBank/DDBJ databases">
        <title>Annotation of Ixodes scapularis.</title>
        <authorList>
            <consortium name="Ixodes scapularis Genome Project Consortium"/>
            <person name="Caler E."/>
            <person name="Hannick L.I."/>
            <person name="Bidwell S."/>
            <person name="Joardar V."/>
            <person name="Thiagarajan M."/>
            <person name="Amedeo P."/>
            <person name="Galinsky K.J."/>
            <person name="Schobel S."/>
            <person name="Inman J."/>
            <person name="Hostetler J."/>
            <person name="Miller J."/>
            <person name="Hammond M."/>
            <person name="Megy K."/>
            <person name="Lawson D."/>
            <person name="Kodira C."/>
            <person name="Sutton G."/>
            <person name="Meyer J."/>
            <person name="Hill C.A."/>
            <person name="Birren B."/>
            <person name="Nene V."/>
            <person name="Collins F."/>
            <person name="Alarcon-Chaidez F."/>
            <person name="Wikel S."/>
            <person name="Strausberg R."/>
        </authorList>
    </citation>
    <scope>NUCLEOTIDE SEQUENCE [LARGE SCALE GENOMIC DNA]</scope>
    <source>
        <strain evidence="15">Wikel</strain>
        <strain evidence="13">Wikel colony</strain>
    </source>
</reference>
<accession>B7Q3K0</accession>
<dbReference type="KEGG" id="isc:8035376"/>
<evidence type="ECO:0000256" key="9">
    <source>
        <dbReference type="ARBA" id="ARBA00023180"/>
    </source>
</evidence>
<proteinExistence type="inferred from homology"/>
<keyword evidence="10" id="KW-0812">Transmembrane</keyword>
<dbReference type="PANTHER" id="PTHR10340:SF57">
    <property type="entry name" value="METALLOPHOS DOMAIN-CONTAINING PROTEIN"/>
    <property type="match status" value="1"/>
</dbReference>
<comment type="similarity">
    <text evidence="3">Belongs to the acid sphingomyelinase family.</text>
</comment>
<protein>
    <submittedName>
        <fullName evidence="13 14">Acid sphingomyelinase, putative</fullName>
        <ecNumber evidence="13">3.1.4.12</ecNumber>
    </submittedName>
</protein>
<dbReference type="FunFam" id="3.60.21.10:FF:000196">
    <property type="entry name" value="Acid sphingomyelinase, putative"/>
    <property type="match status" value="1"/>
</dbReference>
<evidence type="ECO:0000256" key="2">
    <source>
        <dbReference type="ARBA" id="ARBA00004613"/>
    </source>
</evidence>
<dbReference type="GO" id="GO:0005615">
    <property type="term" value="C:extracellular space"/>
    <property type="evidence" value="ECO:0000318"/>
    <property type="project" value="GO_Central"/>
</dbReference>
<keyword evidence="7 13" id="KW-0378">Hydrolase</keyword>
<evidence type="ECO:0000313" key="15">
    <source>
        <dbReference type="Proteomes" id="UP000001555"/>
    </source>
</evidence>
<dbReference type="SUPFAM" id="SSF56300">
    <property type="entry name" value="Metallo-dependent phosphatases"/>
    <property type="match status" value="1"/>
</dbReference>
<dbReference type="GO" id="GO:0046872">
    <property type="term" value="F:metal ion binding"/>
    <property type="evidence" value="ECO:0007669"/>
    <property type="project" value="UniProtKB-KW"/>
</dbReference>
<reference evidence="14" key="2">
    <citation type="submission" date="2020-05" db="UniProtKB">
        <authorList>
            <consortium name="EnsemblMetazoa"/>
        </authorList>
    </citation>
    <scope>IDENTIFICATION</scope>
    <source>
        <strain evidence="14">wikel</strain>
    </source>
</reference>
<dbReference type="InterPro" id="IPR029052">
    <property type="entry name" value="Metallo-depent_PP-like"/>
</dbReference>
<dbReference type="GO" id="GO:0004767">
    <property type="term" value="F:sphingomyelin phosphodiesterase activity"/>
    <property type="evidence" value="ECO:0007669"/>
    <property type="project" value="UniProtKB-EC"/>
</dbReference>
<dbReference type="PaxDb" id="6945-B7Q3K0"/>
<dbReference type="EMBL" id="ABJB010320429">
    <property type="status" value="NOT_ANNOTATED_CDS"/>
    <property type="molecule type" value="Genomic_DNA"/>
</dbReference>
<dbReference type="VEuPathDB" id="VectorBase:ISCW009684"/>
<keyword evidence="10" id="KW-0472">Membrane</keyword>
<feature type="transmembrane region" description="Helical" evidence="10">
    <location>
        <begin position="445"/>
        <end position="469"/>
    </location>
</feature>
<organism>
    <name type="scientific">Ixodes scapularis</name>
    <name type="common">Black-legged tick</name>
    <name type="synonym">Deer tick</name>
    <dbReference type="NCBI Taxonomy" id="6945"/>
    <lineage>
        <taxon>Eukaryota</taxon>
        <taxon>Metazoa</taxon>
        <taxon>Ecdysozoa</taxon>
        <taxon>Arthropoda</taxon>
        <taxon>Chelicerata</taxon>
        <taxon>Arachnida</taxon>
        <taxon>Acari</taxon>
        <taxon>Parasitiformes</taxon>
        <taxon>Ixodida</taxon>
        <taxon>Ixodoidea</taxon>
        <taxon>Ixodidae</taxon>
        <taxon>Ixodinae</taxon>
        <taxon>Ixodes</taxon>
    </lineage>
</organism>